<dbReference type="AlphaFoldDB" id="A0A1M5VUY1"/>
<name>A0A1M5VUY1_9CLOT</name>
<gene>
    <name evidence="1" type="ORF">SAMN02745207_02511</name>
</gene>
<dbReference type="GO" id="GO:0030638">
    <property type="term" value="P:polyketide metabolic process"/>
    <property type="evidence" value="ECO:0007669"/>
    <property type="project" value="InterPro"/>
</dbReference>
<dbReference type="STRING" id="1121316.SAMN02745207_02511"/>
<reference evidence="1 2" key="1">
    <citation type="submission" date="2016-11" db="EMBL/GenBank/DDBJ databases">
        <authorList>
            <person name="Jaros S."/>
            <person name="Januszkiewicz K."/>
            <person name="Wedrychowicz H."/>
        </authorList>
    </citation>
    <scope>NUCLEOTIDE SEQUENCE [LARGE SCALE GENOMIC DNA]</scope>
    <source>
        <strain evidence="1 2">DSM 8605</strain>
    </source>
</reference>
<dbReference type="RefSeq" id="WP_073338770.1">
    <property type="nucleotide sequence ID" value="NZ_FQXM01000013.1"/>
</dbReference>
<accession>A0A1M5VUY1</accession>
<dbReference type="InterPro" id="IPR009959">
    <property type="entry name" value="Cyclase_SnoaL-like"/>
</dbReference>
<dbReference type="EMBL" id="FQXM01000013">
    <property type="protein sequence ID" value="SHH79008.1"/>
    <property type="molecule type" value="Genomic_DNA"/>
</dbReference>
<evidence type="ECO:0000313" key="2">
    <source>
        <dbReference type="Proteomes" id="UP000184447"/>
    </source>
</evidence>
<proteinExistence type="predicted"/>
<evidence type="ECO:0000313" key="1">
    <source>
        <dbReference type="EMBL" id="SHH79008.1"/>
    </source>
</evidence>
<dbReference type="InterPro" id="IPR032710">
    <property type="entry name" value="NTF2-like_dom_sf"/>
</dbReference>
<dbReference type="OrthoDB" id="2769928at2"/>
<dbReference type="Proteomes" id="UP000184447">
    <property type="component" value="Unassembled WGS sequence"/>
</dbReference>
<protein>
    <submittedName>
        <fullName evidence="1">Predicted ester cyclase</fullName>
    </submittedName>
</protein>
<dbReference type="SUPFAM" id="SSF54427">
    <property type="entry name" value="NTF2-like"/>
    <property type="match status" value="2"/>
</dbReference>
<keyword evidence="2" id="KW-1185">Reference proteome</keyword>
<dbReference type="Pfam" id="PF07366">
    <property type="entry name" value="SnoaL"/>
    <property type="match status" value="1"/>
</dbReference>
<dbReference type="PANTHER" id="PTHR38436">
    <property type="entry name" value="POLYKETIDE CYCLASE SNOAL-LIKE DOMAIN"/>
    <property type="match status" value="1"/>
</dbReference>
<organism evidence="1 2">
    <name type="scientific">Clostridium grantii DSM 8605</name>
    <dbReference type="NCBI Taxonomy" id="1121316"/>
    <lineage>
        <taxon>Bacteria</taxon>
        <taxon>Bacillati</taxon>
        <taxon>Bacillota</taxon>
        <taxon>Clostridia</taxon>
        <taxon>Eubacteriales</taxon>
        <taxon>Clostridiaceae</taxon>
        <taxon>Clostridium</taxon>
    </lineage>
</organism>
<dbReference type="PANTHER" id="PTHR38436:SF1">
    <property type="entry name" value="ESTER CYCLASE"/>
    <property type="match status" value="1"/>
</dbReference>
<sequence length="365" mass="41701">MNETNKVFYGDNSLVNSAIWRDYNDYANLPSKNKQELIGFDPKYKDFVDYILKITHEIWEEKGIGVIYDTYSNDVQLHLSSQTLAGIQGVIKGTLETLHAFPDRKLIGQNVVWAEHYGGALLSSHRIFSTATNLGDSSFGPATGKNISYRTVVDCAVYENRIFEEWLVRDNLWIVEQLGINVHELAKKMALATKNNPLSLQKDFGIPESMEGQFFPDIYKAKDSGVGEMIIEMISNVWGRKYINEVKKYYHENAVTHFICNKELNGHDDIQGMLISLFAAFPNAAVVVDRVSCNEREEKNTWDVAARWRIKGIHEGIGFFGKPSGQKVEFMGINHYTITEDKIKEEWMTFDALDVLRQIYMGIED</sequence>
<dbReference type="Gene3D" id="3.10.450.50">
    <property type="match status" value="2"/>
</dbReference>